<dbReference type="Pfam" id="PF13456">
    <property type="entry name" value="RVT_3"/>
    <property type="match status" value="1"/>
</dbReference>
<sequence length="73" mass="8155">MGDLLLAASKGLHGMFSPKATEIYATILGLKIAGQMGHHYVILEMDAKEEFQFWLEGGPLWLFDVLVNDKLFS</sequence>
<proteinExistence type="predicted"/>
<dbReference type="AlphaFoldDB" id="A0AAD4ZL88"/>
<organism evidence="2 3">
    <name type="scientific">Prunus dulcis</name>
    <name type="common">Almond</name>
    <name type="synonym">Amygdalus dulcis</name>
    <dbReference type="NCBI Taxonomy" id="3755"/>
    <lineage>
        <taxon>Eukaryota</taxon>
        <taxon>Viridiplantae</taxon>
        <taxon>Streptophyta</taxon>
        <taxon>Embryophyta</taxon>
        <taxon>Tracheophyta</taxon>
        <taxon>Spermatophyta</taxon>
        <taxon>Magnoliopsida</taxon>
        <taxon>eudicotyledons</taxon>
        <taxon>Gunneridae</taxon>
        <taxon>Pentapetalae</taxon>
        <taxon>rosids</taxon>
        <taxon>fabids</taxon>
        <taxon>Rosales</taxon>
        <taxon>Rosaceae</taxon>
        <taxon>Amygdaloideae</taxon>
        <taxon>Amygdaleae</taxon>
        <taxon>Prunus</taxon>
    </lineage>
</organism>
<gene>
    <name evidence="2" type="ORF">L3X38_002562</name>
</gene>
<feature type="domain" description="RNase H type-1" evidence="1">
    <location>
        <begin position="2"/>
        <end position="54"/>
    </location>
</feature>
<dbReference type="EMBL" id="JAJFAZ020000001">
    <property type="protein sequence ID" value="KAI5349673.1"/>
    <property type="molecule type" value="Genomic_DNA"/>
</dbReference>
<protein>
    <recommendedName>
        <fullName evidence="1">RNase H type-1 domain-containing protein</fullName>
    </recommendedName>
</protein>
<keyword evidence="3" id="KW-1185">Reference proteome</keyword>
<dbReference type="InterPro" id="IPR002156">
    <property type="entry name" value="RNaseH_domain"/>
</dbReference>
<evidence type="ECO:0000259" key="1">
    <source>
        <dbReference type="Pfam" id="PF13456"/>
    </source>
</evidence>
<reference evidence="2 3" key="1">
    <citation type="journal article" date="2022" name="G3 (Bethesda)">
        <title>Whole-genome sequence and methylome profiling of the almond [Prunus dulcis (Mill.) D.A. Webb] cultivar 'Nonpareil'.</title>
        <authorList>
            <person name="D'Amico-Willman K.M."/>
            <person name="Ouma W.Z."/>
            <person name="Meulia T."/>
            <person name="Sideli G.M."/>
            <person name="Gradziel T.M."/>
            <person name="Fresnedo-Ramirez J."/>
        </authorList>
    </citation>
    <scope>NUCLEOTIDE SEQUENCE [LARGE SCALE GENOMIC DNA]</scope>
    <source>
        <strain evidence="2">Clone GOH B32 T37-40</strain>
    </source>
</reference>
<name>A0AAD4ZL88_PRUDU</name>
<evidence type="ECO:0000313" key="2">
    <source>
        <dbReference type="EMBL" id="KAI5349673.1"/>
    </source>
</evidence>
<dbReference type="GO" id="GO:0004523">
    <property type="term" value="F:RNA-DNA hybrid ribonuclease activity"/>
    <property type="evidence" value="ECO:0007669"/>
    <property type="project" value="InterPro"/>
</dbReference>
<evidence type="ECO:0000313" key="3">
    <source>
        <dbReference type="Proteomes" id="UP001054821"/>
    </source>
</evidence>
<dbReference type="Proteomes" id="UP001054821">
    <property type="component" value="Chromosome 1"/>
</dbReference>
<accession>A0AAD4ZL88</accession>
<dbReference type="GO" id="GO:0003676">
    <property type="term" value="F:nucleic acid binding"/>
    <property type="evidence" value="ECO:0007669"/>
    <property type="project" value="InterPro"/>
</dbReference>
<comment type="caution">
    <text evidence="2">The sequence shown here is derived from an EMBL/GenBank/DDBJ whole genome shotgun (WGS) entry which is preliminary data.</text>
</comment>